<proteinExistence type="predicted"/>
<dbReference type="Proteomes" id="UP001627154">
    <property type="component" value="Unassembled WGS sequence"/>
</dbReference>
<evidence type="ECO:0000256" key="1">
    <source>
        <dbReference type="SAM" id="MobiDB-lite"/>
    </source>
</evidence>
<feature type="compositionally biased region" description="Polar residues" evidence="1">
    <location>
        <begin position="30"/>
        <end position="53"/>
    </location>
</feature>
<accession>A0ABD2WYG1</accession>
<feature type="region of interest" description="Disordered" evidence="1">
    <location>
        <begin position="26"/>
        <end position="53"/>
    </location>
</feature>
<dbReference type="EMBL" id="JBJJXI010000062">
    <property type="protein sequence ID" value="KAL3397572.1"/>
    <property type="molecule type" value="Genomic_DNA"/>
</dbReference>
<sequence>MRRFERPMKSSFKLSAENSEWQKAAAANGRSFSARLNQPRTTVPTTRDQPQFLSSSRLQAKVGLWL</sequence>
<dbReference type="AlphaFoldDB" id="A0ABD2WYG1"/>
<reference evidence="2 3" key="1">
    <citation type="journal article" date="2024" name="bioRxiv">
        <title>A reference genome for Trichogramma kaykai: A tiny desert-dwelling parasitoid wasp with competing sex-ratio distorters.</title>
        <authorList>
            <person name="Culotta J."/>
            <person name="Lindsey A.R."/>
        </authorList>
    </citation>
    <scope>NUCLEOTIDE SEQUENCE [LARGE SCALE GENOMIC DNA]</scope>
    <source>
        <strain evidence="2 3">KSX58</strain>
    </source>
</reference>
<organism evidence="2 3">
    <name type="scientific">Trichogramma kaykai</name>
    <dbReference type="NCBI Taxonomy" id="54128"/>
    <lineage>
        <taxon>Eukaryota</taxon>
        <taxon>Metazoa</taxon>
        <taxon>Ecdysozoa</taxon>
        <taxon>Arthropoda</taxon>
        <taxon>Hexapoda</taxon>
        <taxon>Insecta</taxon>
        <taxon>Pterygota</taxon>
        <taxon>Neoptera</taxon>
        <taxon>Endopterygota</taxon>
        <taxon>Hymenoptera</taxon>
        <taxon>Apocrita</taxon>
        <taxon>Proctotrupomorpha</taxon>
        <taxon>Chalcidoidea</taxon>
        <taxon>Trichogrammatidae</taxon>
        <taxon>Trichogramma</taxon>
    </lineage>
</organism>
<gene>
    <name evidence="2" type="ORF">TKK_008671</name>
</gene>
<protein>
    <submittedName>
        <fullName evidence="2">Uncharacterized protein</fullName>
    </submittedName>
</protein>
<evidence type="ECO:0000313" key="2">
    <source>
        <dbReference type="EMBL" id="KAL3397572.1"/>
    </source>
</evidence>
<comment type="caution">
    <text evidence="2">The sequence shown here is derived from an EMBL/GenBank/DDBJ whole genome shotgun (WGS) entry which is preliminary data.</text>
</comment>
<keyword evidence="3" id="KW-1185">Reference proteome</keyword>
<evidence type="ECO:0000313" key="3">
    <source>
        <dbReference type="Proteomes" id="UP001627154"/>
    </source>
</evidence>
<name>A0ABD2WYG1_9HYME</name>